<dbReference type="Gene3D" id="1.10.10.10">
    <property type="entry name" value="Winged helix-like DNA-binding domain superfamily/Winged helix DNA-binding domain"/>
    <property type="match status" value="1"/>
</dbReference>
<keyword evidence="2" id="KW-0805">Transcription regulation</keyword>
<dbReference type="InterPro" id="IPR036390">
    <property type="entry name" value="WH_DNA-bd_sf"/>
</dbReference>
<dbReference type="InterPro" id="IPR000847">
    <property type="entry name" value="LysR_HTH_N"/>
</dbReference>
<dbReference type="PRINTS" id="PR00039">
    <property type="entry name" value="HTHLYSR"/>
</dbReference>
<dbReference type="GO" id="GO:0043565">
    <property type="term" value="F:sequence-specific DNA binding"/>
    <property type="evidence" value="ECO:0007669"/>
    <property type="project" value="TreeGrafter"/>
</dbReference>
<dbReference type="PANTHER" id="PTHR30537:SF26">
    <property type="entry name" value="GLYCINE CLEAVAGE SYSTEM TRANSCRIPTIONAL ACTIVATOR"/>
    <property type="match status" value="1"/>
</dbReference>
<evidence type="ECO:0000256" key="3">
    <source>
        <dbReference type="ARBA" id="ARBA00023125"/>
    </source>
</evidence>
<dbReference type="FunFam" id="1.10.10.10:FF:000001">
    <property type="entry name" value="LysR family transcriptional regulator"/>
    <property type="match status" value="1"/>
</dbReference>
<keyword evidence="7" id="KW-1185">Reference proteome</keyword>
<evidence type="ECO:0000256" key="1">
    <source>
        <dbReference type="ARBA" id="ARBA00009437"/>
    </source>
</evidence>
<gene>
    <name evidence="6" type="ORF">CAL29_16800</name>
</gene>
<evidence type="ECO:0000256" key="2">
    <source>
        <dbReference type="ARBA" id="ARBA00023015"/>
    </source>
</evidence>
<dbReference type="GO" id="GO:0006351">
    <property type="term" value="P:DNA-templated transcription"/>
    <property type="evidence" value="ECO:0007669"/>
    <property type="project" value="TreeGrafter"/>
</dbReference>
<comment type="similarity">
    <text evidence="1">Belongs to the LysR transcriptional regulatory family.</text>
</comment>
<evidence type="ECO:0000259" key="5">
    <source>
        <dbReference type="PROSITE" id="PS50931"/>
    </source>
</evidence>
<sequence>MSHIRLPATGSLIAFEAAARHLNFRLAAGELHLTPSAISQQIRVLEQQIGVALFARVRQRVLLTSAGERYLHEVRRILRDLREVTYQALASGDKEWLNLAVVPTFAVKWLIPRLPDFVARHPEVHLNIVSRSAPFDFAHEAFDAAIHYGEAVWPGAQLAHLMDEQMTPVCSRALQERLGIYAPADLLRVPLLQQFTRPSSWNDWFEHLAIVPANAFEGPRFDSFNMILEAVRAGMGAALLPRFMIDEAADQLVRISDVCLPSRRGYHLAWPTAKSELGSVRKFQAWLSAQASASGLD</sequence>
<dbReference type="Gene3D" id="3.40.190.10">
    <property type="entry name" value="Periplasmic binding protein-like II"/>
    <property type="match status" value="2"/>
</dbReference>
<feature type="domain" description="HTH lysR-type" evidence="5">
    <location>
        <begin position="12"/>
        <end position="64"/>
    </location>
</feature>
<dbReference type="GO" id="GO:0003700">
    <property type="term" value="F:DNA-binding transcription factor activity"/>
    <property type="evidence" value="ECO:0007669"/>
    <property type="project" value="InterPro"/>
</dbReference>
<dbReference type="Pfam" id="PF00126">
    <property type="entry name" value="HTH_1"/>
    <property type="match status" value="1"/>
</dbReference>
<organism evidence="6 7">
    <name type="scientific">Bordetella genomosp. 10</name>
    <dbReference type="NCBI Taxonomy" id="1416804"/>
    <lineage>
        <taxon>Bacteria</taxon>
        <taxon>Pseudomonadati</taxon>
        <taxon>Pseudomonadota</taxon>
        <taxon>Betaproteobacteria</taxon>
        <taxon>Burkholderiales</taxon>
        <taxon>Alcaligenaceae</taxon>
        <taxon>Bordetella</taxon>
    </lineage>
</organism>
<protein>
    <submittedName>
        <fullName evidence="6">LysR family transcriptional regulator</fullName>
    </submittedName>
</protein>
<dbReference type="Proteomes" id="UP000216020">
    <property type="component" value="Unassembled WGS sequence"/>
</dbReference>
<name>A0A261RXG6_9BORD</name>
<dbReference type="OrthoDB" id="9178397at2"/>
<dbReference type="InterPro" id="IPR058163">
    <property type="entry name" value="LysR-type_TF_proteobact-type"/>
</dbReference>
<keyword evidence="4" id="KW-0804">Transcription</keyword>
<accession>A0A261RXG6</accession>
<dbReference type="Pfam" id="PF03466">
    <property type="entry name" value="LysR_substrate"/>
    <property type="match status" value="1"/>
</dbReference>
<proteinExistence type="inferred from homology"/>
<dbReference type="SUPFAM" id="SSF46785">
    <property type="entry name" value="Winged helix' DNA-binding domain"/>
    <property type="match status" value="1"/>
</dbReference>
<comment type="caution">
    <text evidence="6">The sequence shown here is derived from an EMBL/GenBank/DDBJ whole genome shotgun (WGS) entry which is preliminary data.</text>
</comment>
<dbReference type="EMBL" id="NEVM01000005">
    <property type="protein sequence ID" value="OZI29786.1"/>
    <property type="molecule type" value="Genomic_DNA"/>
</dbReference>
<dbReference type="RefSeq" id="WP_094854228.1">
    <property type="nucleotide sequence ID" value="NZ_NEVM01000005.1"/>
</dbReference>
<reference evidence="7" key="1">
    <citation type="submission" date="2017-05" db="EMBL/GenBank/DDBJ databases">
        <title>Complete and WGS of Bordetella genogroups.</title>
        <authorList>
            <person name="Spilker T."/>
            <person name="Lipuma J."/>
        </authorList>
    </citation>
    <scope>NUCLEOTIDE SEQUENCE [LARGE SCALE GENOMIC DNA]</scope>
    <source>
        <strain evidence="7">AU16122</strain>
    </source>
</reference>
<dbReference type="AlphaFoldDB" id="A0A261RXG6"/>
<evidence type="ECO:0000256" key="4">
    <source>
        <dbReference type="ARBA" id="ARBA00023163"/>
    </source>
</evidence>
<dbReference type="PROSITE" id="PS50931">
    <property type="entry name" value="HTH_LYSR"/>
    <property type="match status" value="1"/>
</dbReference>
<keyword evidence="3" id="KW-0238">DNA-binding</keyword>
<dbReference type="SUPFAM" id="SSF53850">
    <property type="entry name" value="Periplasmic binding protein-like II"/>
    <property type="match status" value="1"/>
</dbReference>
<evidence type="ECO:0000313" key="6">
    <source>
        <dbReference type="EMBL" id="OZI29786.1"/>
    </source>
</evidence>
<evidence type="ECO:0000313" key="7">
    <source>
        <dbReference type="Proteomes" id="UP000216020"/>
    </source>
</evidence>
<dbReference type="InterPro" id="IPR036388">
    <property type="entry name" value="WH-like_DNA-bd_sf"/>
</dbReference>
<dbReference type="InterPro" id="IPR005119">
    <property type="entry name" value="LysR_subst-bd"/>
</dbReference>
<dbReference type="PANTHER" id="PTHR30537">
    <property type="entry name" value="HTH-TYPE TRANSCRIPTIONAL REGULATOR"/>
    <property type="match status" value="1"/>
</dbReference>